<sequence>MRVSASLKFGALASLVLVAILGINGCKKGLGDNKEINASLEGAPAWVIESNDDLLSATGSAKVKNNNLNFATTQAGAAARVELATQISTRIESKYKELATSDEDSVNQEAVQAIRNSVDQVLAGSKITNKWVSKDGTLWVLVKIQKLNTDLLKSNLLNSKSLDKAAAAALSQAVDDIIDGPARR</sequence>
<proteinExistence type="predicted"/>
<comment type="caution">
    <text evidence="2">The sequence shown here is derived from an EMBL/GenBank/DDBJ whole genome shotgun (WGS) entry which is preliminary data.</text>
</comment>
<dbReference type="RefSeq" id="WP_023929312.1">
    <property type="nucleotide sequence ID" value="NZ_KI669458.1"/>
</dbReference>
<dbReference type="AlphaFoldDB" id="V8CKF4"/>
<dbReference type="InterPro" id="IPR024952">
    <property type="entry name" value="LPP20-like_dom"/>
</dbReference>
<dbReference type="HOGENOM" id="CLU_1466298_0_0_7"/>
<evidence type="ECO:0000313" key="3">
    <source>
        <dbReference type="Proteomes" id="UP000018688"/>
    </source>
</evidence>
<dbReference type="Pfam" id="PF02169">
    <property type="entry name" value="LPP20"/>
    <property type="match status" value="1"/>
</dbReference>
<gene>
    <name evidence="2" type="ORF">HMPREF2087_00403</name>
</gene>
<dbReference type="Gene3D" id="3.10.129.140">
    <property type="entry name" value="Helicobacter TNF-alpha-Inducing protein"/>
    <property type="match status" value="1"/>
</dbReference>
<dbReference type="EMBL" id="AZJJ01000001">
    <property type="protein sequence ID" value="ETD27485.1"/>
    <property type="molecule type" value="Genomic_DNA"/>
</dbReference>
<evidence type="ECO:0000313" key="2">
    <source>
        <dbReference type="EMBL" id="ETD27485.1"/>
    </source>
</evidence>
<accession>V8CKF4</accession>
<dbReference type="PATRIC" id="fig|1357399.3.peg.426"/>
<name>V8CKF4_9HELI</name>
<evidence type="ECO:0000259" key="1">
    <source>
        <dbReference type="Pfam" id="PF02169"/>
    </source>
</evidence>
<dbReference type="OrthoDB" id="5324286at2"/>
<reference evidence="2 3" key="1">
    <citation type="submission" date="2013-10" db="EMBL/GenBank/DDBJ databases">
        <title>The Genome Sequence of Helicobacter canis NCTC 12740.</title>
        <authorList>
            <consortium name="The Broad Institute Genomics Platform"/>
            <person name="Earl A."/>
            <person name="Fox J.G."/>
            <person name="Shen Z."/>
            <person name="Young S.K."/>
            <person name="Zeng Q."/>
            <person name="Gargeya S."/>
            <person name="Fitzgerald M."/>
            <person name="Abouelleil A."/>
            <person name="Alvarado L."/>
            <person name="Chapman S.B."/>
            <person name="Gainer-Dewar J."/>
            <person name="Goldberg J."/>
            <person name="Griggs A."/>
            <person name="Gujja S."/>
            <person name="Hansen M."/>
            <person name="Howarth C."/>
            <person name="Imamovic A."/>
            <person name="Ireland A."/>
            <person name="Larimer J."/>
            <person name="McCowan C."/>
            <person name="Murphy C."/>
            <person name="Pearson M."/>
            <person name="Poon T.W."/>
            <person name="Priest M."/>
            <person name="Roberts A."/>
            <person name="Saif S."/>
            <person name="Shea T."/>
            <person name="Sykes S."/>
            <person name="Wortman J."/>
            <person name="Nusbaum C."/>
            <person name="Birren B."/>
        </authorList>
    </citation>
    <scope>NUCLEOTIDE SEQUENCE [LARGE SCALE GENOMIC DNA]</scope>
    <source>
        <strain evidence="2 3">NCTC 12740</strain>
    </source>
</reference>
<protein>
    <recommendedName>
        <fullName evidence="1">Lipoprotein LPP20-like domain-containing protein</fullName>
    </recommendedName>
</protein>
<keyword evidence="3" id="KW-1185">Reference proteome</keyword>
<organism evidence="2 3">
    <name type="scientific">Helicobacter canis NCTC 12740</name>
    <dbReference type="NCBI Taxonomy" id="1357399"/>
    <lineage>
        <taxon>Bacteria</taxon>
        <taxon>Pseudomonadati</taxon>
        <taxon>Campylobacterota</taxon>
        <taxon>Epsilonproteobacteria</taxon>
        <taxon>Campylobacterales</taxon>
        <taxon>Helicobacteraceae</taxon>
        <taxon>Helicobacter</taxon>
    </lineage>
</organism>
<dbReference type="Proteomes" id="UP000018688">
    <property type="component" value="Unassembled WGS sequence"/>
</dbReference>
<dbReference type="STRING" id="1357399.HMPREF2087_00403"/>
<feature type="domain" description="Lipoprotein LPP20-like" evidence="1">
    <location>
        <begin position="44"/>
        <end position="144"/>
    </location>
</feature>